<gene>
    <name evidence="1" type="ORF">METZ01_LOCUS480051</name>
</gene>
<feature type="non-terminal residue" evidence="1">
    <location>
        <position position="96"/>
    </location>
</feature>
<proteinExistence type="predicted"/>
<dbReference type="AlphaFoldDB" id="A0A383C465"/>
<dbReference type="EMBL" id="UINC01205838">
    <property type="protein sequence ID" value="SVE27197.1"/>
    <property type="molecule type" value="Genomic_DNA"/>
</dbReference>
<evidence type="ECO:0008006" key="2">
    <source>
        <dbReference type="Google" id="ProtNLM"/>
    </source>
</evidence>
<reference evidence="1" key="1">
    <citation type="submission" date="2018-05" db="EMBL/GenBank/DDBJ databases">
        <authorList>
            <person name="Lanie J.A."/>
            <person name="Ng W.-L."/>
            <person name="Kazmierczak K.M."/>
            <person name="Andrzejewski T.M."/>
            <person name="Davidsen T.M."/>
            <person name="Wayne K.J."/>
            <person name="Tettelin H."/>
            <person name="Glass J.I."/>
            <person name="Rusch D."/>
            <person name="Podicherti R."/>
            <person name="Tsui H.-C.T."/>
            <person name="Winkler M.E."/>
        </authorList>
    </citation>
    <scope>NUCLEOTIDE SEQUENCE</scope>
</reference>
<sequence>MSKNEKTVFDRAIKKSRYYLEFGLGGSTLRAIQKSKAKIYSVESSAEWMACMREYIIVRYFENKRLFVTFVDIGHTREWGLPASDDARNLFPAYSS</sequence>
<accession>A0A383C465</accession>
<dbReference type="Gene3D" id="3.40.50.150">
    <property type="entry name" value="Vaccinia Virus protein VP39"/>
    <property type="match status" value="1"/>
</dbReference>
<organism evidence="1">
    <name type="scientific">marine metagenome</name>
    <dbReference type="NCBI Taxonomy" id="408172"/>
    <lineage>
        <taxon>unclassified sequences</taxon>
        <taxon>metagenomes</taxon>
        <taxon>ecological metagenomes</taxon>
    </lineage>
</organism>
<protein>
    <recommendedName>
        <fullName evidence="2">DNA methylase N-4/N-6 domain-containing protein</fullName>
    </recommendedName>
</protein>
<evidence type="ECO:0000313" key="1">
    <source>
        <dbReference type="EMBL" id="SVE27197.1"/>
    </source>
</evidence>
<name>A0A383C465_9ZZZZ</name>
<dbReference type="InterPro" id="IPR029063">
    <property type="entry name" value="SAM-dependent_MTases_sf"/>
</dbReference>